<feature type="transmembrane region" description="Helical" evidence="1">
    <location>
        <begin position="30"/>
        <end position="53"/>
    </location>
</feature>
<dbReference type="AlphaFoldDB" id="A0A4U2Z2Z5"/>
<reference evidence="2 3" key="1">
    <citation type="submission" date="2019-04" db="EMBL/GenBank/DDBJ databases">
        <title>Lysinibacillus genome sequencing.</title>
        <authorList>
            <person name="Dunlap C."/>
        </authorList>
    </citation>
    <scope>NUCLEOTIDE SEQUENCE [LARGE SCALE GENOMIC DNA]</scope>
    <source>
        <strain evidence="2 3">CCTCC AB 2010389</strain>
    </source>
</reference>
<organism evidence="2 3">
    <name type="scientific">Lysinibacillus mangiferihumi</name>
    <dbReference type="NCBI Taxonomy" id="1130819"/>
    <lineage>
        <taxon>Bacteria</taxon>
        <taxon>Bacillati</taxon>
        <taxon>Bacillota</taxon>
        <taxon>Bacilli</taxon>
        <taxon>Bacillales</taxon>
        <taxon>Bacillaceae</taxon>
        <taxon>Lysinibacillus</taxon>
    </lineage>
</organism>
<keyword evidence="1" id="KW-1133">Transmembrane helix</keyword>
<evidence type="ECO:0000313" key="2">
    <source>
        <dbReference type="EMBL" id="TKI68094.1"/>
    </source>
</evidence>
<keyword evidence="1" id="KW-0472">Membrane</keyword>
<protein>
    <submittedName>
        <fullName evidence="2">Uncharacterized protein</fullName>
    </submittedName>
</protein>
<feature type="transmembrane region" description="Helical" evidence="1">
    <location>
        <begin position="7"/>
        <end position="24"/>
    </location>
</feature>
<proteinExistence type="predicted"/>
<feature type="transmembrane region" description="Helical" evidence="1">
    <location>
        <begin position="74"/>
        <end position="95"/>
    </location>
</feature>
<dbReference type="RefSeq" id="WP_107897249.1">
    <property type="nucleotide sequence ID" value="NZ_PYWM01000035.1"/>
</dbReference>
<sequence>MRVNKWVILVAYLFIFLYFGYLSISEFNKGGNFGLLMGICSFVGGYQVIKWLAKIKKEGINNKEVIVDQRITSIILISLSISYIYIVIFLSVGLFGLYNNYISIEPILMMILAILTSVIVFSISQIVQRFIR</sequence>
<keyword evidence="3" id="KW-1185">Reference proteome</keyword>
<feature type="transmembrane region" description="Helical" evidence="1">
    <location>
        <begin position="107"/>
        <end position="127"/>
    </location>
</feature>
<dbReference type="EMBL" id="SZPU01000040">
    <property type="protein sequence ID" value="TKI68094.1"/>
    <property type="molecule type" value="Genomic_DNA"/>
</dbReference>
<accession>A0A4U2Z2Z5</accession>
<dbReference type="Proteomes" id="UP000308744">
    <property type="component" value="Unassembled WGS sequence"/>
</dbReference>
<name>A0A4U2Z2Z5_9BACI</name>
<evidence type="ECO:0000313" key="3">
    <source>
        <dbReference type="Proteomes" id="UP000308744"/>
    </source>
</evidence>
<comment type="caution">
    <text evidence="2">The sequence shown here is derived from an EMBL/GenBank/DDBJ whole genome shotgun (WGS) entry which is preliminary data.</text>
</comment>
<gene>
    <name evidence="2" type="ORF">FC756_11360</name>
</gene>
<evidence type="ECO:0000256" key="1">
    <source>
        <dbReference type="SAM" id="Phobius"/>
    </source>
</evidence>
<keyword evidence="1" id="KW-0812">Transmembrane</keyword>